<dbReference type="eggNOG" id="ENOG50319NN">
    <property type="taxonomic scope" value="Bacteria"/>
</dbReference>
<organism evidence="2 3">
    <name type="scientific">Campylobacter iguaniorum</name>
    <dbReference type="NCBI Taxonomy" id="1244531"/>
    <lineage>
        <taxon>Bacteria</taxon>
        <taxon>Pseudomonadati</taxon>
        <taxon>Campylobacterota</taxon>
        <taxon>Epsilonproteobacteria</taxon>
        <taxon>Campylobacterales</taxon>
        <taxon>Campylobacteraceae</taxon>
        <taxon>Campylobacter</taxon>
    </lineage>
</organism>
<feature type="coiled-coil region" evidence="1">
    <location>
        <begin position="34"/>
        <end position="75"/>
    </location>
</feature>
<dbReference type="HOGENOM" id="CLU_1966501_0_0_7"/>
<proteinExistence type="predicted"/>
<dbReference type="EMBL" id="CP009043">
    <property type="protein sequence ID" value="AII14422.1"/>
    <property type="molecule type" value="Genomic_DNA"/>
</dbReference>
<evidence type="ECO:0000313" key="2">
    <source>
        <dbReference type="EMBL" id="AII14422.1"/>
    </source>
</evidence>
<evidence type="ECO:0008006" key="4">
    <source>
        <dbReference type="Google" id="ProtNLM"/>
    </source>
</evidence>
<keyword evidence="3" id="KW-1185">Reference proteome</keyword>
<dbReference type="PATRIC" id="fig|1244531.5.peg.567"/>
<dbReference type="RefSeq" id="WP_038453476.1">
    <property type="nucleotide sequence ID" value="NZ_CP009043.1"/>
</dbReference>
<sequence length="127" mass="15477">MRIFIIFFMLFAFAFGDGHKYKHKYIYNNDLSFLDLSQNQQEEIKNILKNYSKKLKHLRELKDDIEDEKEDLFEESEFDKDKFIELQTDYEMTLLSLQAELLAQIHAVLDKKQRKQLSKNLEHWNIR</sequence>
<dbReference type="KEGG" id="caj:CIG1485E_0557"/>
<reference evidence="3" key="1">
    <citation type="journal article" date="2014" name="Genome Announc.">
        <title>Complete Genome Sequence of Campylobacter iguaniorum Strain 1485ET, Isolated from a Bearded Dragon (Pogona vitticeps).</title>
        <authorList>
            <person name="Gilbert M.J."/>
            <person name="Miller W.G."/>
            <person name="Yee E."/>
            <person name="Kik M."/>
            <person name="Wagenaar J.A."/>
            <person name="Duim B."/>
        </authorList>
    </citation>
    <scope>NUCLEOTIDE SEQUENCE [LARGE SCALE GENOMIC DNA]</scope>
    <source>
        <strain evidence="3">1485E</strain>
    </source>
</reference>
<dbReference type="AlphaFoldDB" id="A0A076FAC5"/>
<keyword evidence="1" id="KW-0175">Coiled coil</keyword>
<protein>
    <recommendedName>
        <fullName evidence="4">Periplasmic heavy metal sensor</fullName>
    </recommendedName>
</protein>
<evidence type="ECO:0000313" key="3">
    <source>
        <dbReference type="Proteomes" id="UP000028486"/>
    </source>
</evidence>
<accession>A0A076FAC5</accession>
<name>A0A076FAC5_9BACT</name>
<gene>
    <name evidence="2" type="ORF">CIG1485E_0557</name>
</gene>
<evidence type="ECO:0000256" key="1">
    <source>
        <dbReference type="SAM" id="Coils"/>
    </source>
</evidence>
<dbReference type="STRING" id="1244531.CIG2463D_0557"/>
<dbReference type="Proteomes" id="UP000028486">
    <property type="component" value="Chromosome"/>
</dbReference>
<dbReference type="Gene3D" id="1.20.120.1490">
    <property type="match status" value="1"/>
</dbReference>